<keyword evidence="2" id="KW-0808">Transferase</keyword>
<dbReference type="GO" id="GO:0032259">
    <property type="term" value="P:methylation"/>
    <property type="evidence" value="ECO:0007669"/>
    <property type="project" value="UniProtKB-KW"/>
</dbReference>
<comment type="caution">
    <text evidence="2">The sequence shown here is derived from an EMBL/GenBank/DDBJ whole genome shotgun (WGS) entry which is preliminary data.</text>
</comment>
<evidence type="ECO:0000313" key="2">
    <source>
        <dbReference type="EMBL" id="KAF1694996.1"/>
    </source>
</evidence>
<keyword evidence="2" id="KW-0489">Methyltransferase</keyword>
<keyword evidence="3" id="KW-1185">Reference proteome</keyword>
<sequence>MSLHERLQRRIQRYGWDLAADRYEPLWQRQLSPAHLGLLALAAPMPGEAVLDVASGTGLVAFAAAEQVGCSGSVQGVDISEAMVASATQRAAVLGLEHVRFARMDGEQLSCAGHSYDLAYCALGLMYMPDPVAALRELFRVLRPGGRLAVVVWGERARCGWSVVFPIVDAEVNSDVCPLFFQLGAQGALTQLATDLGFEDIREQRIESVLEYADGAEACDAAFVGGPVAMAWSRFDEPVRRRVRRRYLQAISPWRVGQGYRMPGEFTVMLASKPRAMA</sequence>
<dbReference type="PANTHER" id="PTHR43591">
    <property type="entry name" value="METHYLTRANSFERASE"/>
    <property type="match status" value="1"/>
</dbReference>
<dbReference type="PANTHER" id="PTHR43591:SF24">
    <property type="entry name" value="2-METHOXY-6-POLYPRENYL-1,4-BENZOQUINOL METHYLASE, MITOCHONDRIAL"/>
    <property type="match status" value="1"/>
</dbReference>
<proteinExistence type="predicted"/>
<accession>A0ABQ6Z7H3</accession>
<name>A0ABQ6Z7H3_9GAMM</name>
<protein>
    <submittedName>
        <fullName evidence="2">Dimethylmenaquinone methyltransferase</fullName>
    </submittedName>
</protein>
<evidence type="ECO:0000259" key="1">
    <source>
        <dbReference type="Pfam" id="PF13649"/>
    </source>
</evidence>
<dbReference type="CDD" id="cd02440">
    <property type="entry name" value="AdoMet_MTases"/>
    <property type="match status" value="1"/>
</dbReference>
<reference evidence="2 3" key="1">
    <citation type="submission" date="2017-10" db="EMBL/GenBank/DDBJ databases">
        <title>Whole genome sequencing of members of genus Pseudoxanthomonas.</title>
        <authorList>
            <person name="Kumar S."/>
            <person name="Bansal K."/>
            <person name="Kaur A."/>
            <person name="Patil P."/>
            <person name="Sharma S."/>
            <person name="Patil P.B."/>
        </authorList>
    </citation>
    <scope>NUCLEOTIDE SEQUENCE [LARGE SCALE GENOMIC DNA]</scope>
    <source>
        <strain evidence="2 3">DSM 17801</strain>
    </source>
</reference>
<dbReference type="EMBL" id="PDWN01000006">
    <property type="protein sequence ID" value="KAF1694996.1"/>
    <property type="molecule type" value="Genomic_DNA"/>
</dbReference>
<feature type="domain" description="Methyltransferase" evidence="1">
    <location>
        <begin position="50"/>
        <end position="146"/>
    </location>
</feature>
<evidence type="ECO:0000313" key="3">
    <source>
        <dbReference type="Proteomes" id="UP000788419"/>
    </source>
</evidence>
<gene>
    <name evidence="2" type="ORF">CSC65_07185</name>
</gene>
<dbReference type="RefSeq" id="WP_162409900.1">
    <property type="nucleotide sequence ID" value="NZ_PDWN01000006.1"/>
</dbReference>
<dbReference type="SUPFAM" id="SSF53335">
    <property type="entry name" value="S-adenosyl-L-methionine-dependent methyltransferases"/>
    <property type="match status" value="1"/>
</dbReference>
<dbReference type="Proteomes" id="UP000788419">
    <property type="component" value="Unassembled WGS sequence"/>
</dbReference>
<organism evidence="2 3">
    <name type="scientific">Pseudoxanthomonas daejeonensis</name>
    <dbReference type="NCBI Taxonomy" id="266062"/>
    <lineage>
        <taxon>Bacteria</taxon>
        <taxon>Pseudomonadati</taxon>
        <taxon>Pseudomonadota</taxon>
        <taxon>Gammaproteobacteria</taxon>
        <taxon>Lysobacterales</taxon>
        <taxon>Lysobacteraceae</taxon>
        <taxon>Pseudoxanthomonas</taxon>
    </lineage>
</organism>
<dbReference type="Pfam" id="PF13649">
    <property type="entry name" value="Methyltransf_25"/>
    <property type="match status" value="1"/>
</dbReference>
<dbReference type="Gene3D" id="3.40.50.150">
    <property type="entry name" value="Vaccinia Virus protein VP39"/>
    <property type="match status" value="1"/>
</dbReference>
<dbReference type="InterPro" id="IPR029063">
    <property type="entry name" value="SAM-dependent_MTases_sf"/>
</dbReference>
<dbReference type="GO" id="GO:0008168">
    <property type="term" value="F:methyltransferase activity"/>
    <property type="evidence" value="ECO:0007669"/>
    <property type="project" value="UniProtKB-KW"/>
</dbReference>
<dbReference type="InterPro" id="IPR041698">
    <property type="entry name" value="Methyltransf_25"/>
</dbReference>